<gene>
    <name evidence="2" type="ORF">Tco_0824467</name>
</gene>
<comment type="caution">
    <text evidence="2">The sequence shown here is derived from an EMBL/GenBank/DDBJ whole genome shotgun (WGS) entry which is preliminary data.</text>
</comment>
<organism evidence="2 3">
    <name type="scientific">Tanacetum coccineum</name>
    <dbReference type="NCBI Taxonomy" id="301880"/>
    <lineage>
        <taxon>Eukaryota</taxon>
        <taxon>Viridiplantae</taxon>
        <taxon>Streptophyta</taxon>
        <taxon>Embryophyta</taxon>
        <taxon>Tracheophyta</taxon>
        <taxon>Spermatophyta</taxon>
        <taxon>Magnoliopsida</taxon>
        <taxon>eudicotyledons</taxon>
        <taxon>Gunneridae</taxon>
        <taxon>Pentapetalae</taxon>
        <taxon>asterids</taxon>
        <taxon>campanulids</taxon>
        <taxon>Asterales</taxon>
        <taxon>Asteraceae</taxon>
        <taxon>Asteroideae</taxon>
        <taxon>Anthemideae</taxon>
        <taxon>Anthemidinae</taxon>
        <taxon>Tanacetum</taxon>
    </lineage>
</organism>
<dbReference type="EMBL" id="BQNB010012415">
    <property type="protein sequence ID" value="GJT03298.1"/>
    <property type="molecule type" value="Genomic_DNA"/>
</dbReference>
<reference evidence="2" key="2">
    <citation type="submission" date="2022-01" db="EMBL/GenBank/DDBJ databases">
        <authorList>
            <person name="Yamashiro T."/>
            <person name="Shiraishi A."/>
            <person name="Satake H."/>
            <person name="Nakayama K."/>
        </authorList>
    </citation>
    <scope>NUCLEOTIDE SEQUENCE</scope>
</reference>
<evidence type="ECO:0000256" key="1">
    <source>
        <dbReference type="SAM" id="MobiDB-lite"/>
    </source>
</evidence>
<reference evidence="2" key="1">
    <citation type="journal article" date="2022" name="Int. J. Mol. Sci.">
        <title>Draft Genome of Tanacetum Coccineum: Genomic Comparison of Closely Related Tanacetum-Family Plants.</title>
        <authorList>
            <person name="Yamashiro T."/>
            <person name="Shiraishi A."/>
            <person name="Nakayama K."/>
            <person name="Satake H."/>
        </authorList>
    </citation>
    <scope>NUCLEOTIDE SEQUENCE</scope>
</reference>
<evidence type="ECO:0000313" key="2">
    <source>
        <dbReference type="EMBL" id="GJT03298.1"/>
    </source>
</evidence>
<protein>
    <recommendedName>
        <fullName evidence="4">Reverse transcriptase domain-containing protein</fullName>
    </recommendedName>
</protein>
<sequence length="231" mass="26015">MEAHCINLEPKYQNQALKEGQHGQFSKVKSNEAKVKHDIDVIETINIELEHKVVKLLKENKTLKKHYKELYDSIKTTRAKNIEQTTSLIAENAEFKAQLWKPTGRIFKTIGLRWVPTGKIFTSSTTKVDSEPTNGSNEDITIQYECEQNLDVSAAETTTPSQQELDLLFGPLYDEFFNVGTLSVNKSSSPTDNFAQQDTQPSTNIHPTTEPITPTPTITAEENNDNQTTDT</sequence>
<feature type="compositionally biased region" description="Polar residues" evidence="1">
    <location>
        <begin position="185"/>
        <end position="202"/>
    </location>
</feature>
<evidence type="ECO:0008006" key="4">
    <source>
        <dbReference type="Google" id="ProtNLM"/>
    </source>
</evidence>
<keyword evidence="3" id="KW-1185">Reference proteome</keyword>
<dbReference type="Proteomes" id="UP001151760">
    <property type="component" value="Unassembled WGS sequence"/>
</dbReference>
<proteinExistence type="predicted"/>
<evidence type="ECO:0000313" key="3">
    <source>
        <dbReference type="Proteomes" id="UP001151760"/>
    </source>
</evidence>
<accession>A0ABQ5APU2</accession>
<feature type="compositionally biased region" description="Low complexity" evidence="1">
    <location>
        <begin position="203"/>
        <end position="221"/>
    </location>
</feature>
<name>A0ABQ5APU2_9ASTR</name>
<feature type="region of interest" description="Disordered" evidence="1">
    <location>
        <begin position="185"/>
        <end position="231"/>
    </location>
</feature>